<dbReference type="InterPro" id="IPR025559">
    <property type="entry name" value="Eis_dom"/>
</dbReference>
<dbReference type="OrthoDB" id="8399956at2"/>
<dbReference type="Pfam" id="PF17668">
    <property type="entry name" value="Acetyltransf_17"/>
    <property type="match status" value="1"/>
</dbReference>
<dbReference type="RefSeq" id="WP_119714801.1">
    <property type="nucleotide sequence ID" value="NZ_OMOH01000002.1"/>
</dbReference>
<evidence type="ECO:0000259" key="1">
    <source>
        <dbReference type="Pfam" id="PF13530"/>
    </source>
</evidence>
<keyword evidence="3" id="KW-0808">Transferase</keyword>
<dbReference type="Gene3D" id="3.40.630.30">
    <property type="match status" value="2"/>
</dbReference>
<dbReference type="PANTHER" id="PTHR37817:SF1">
    <property type="entry name" value="N-ACETYLTRANSFERASE EIS"/>
    <property type="match status" value="1"/>
</dbReference>
<reference evidence="4" key="1">
    <citation type="submission" date="2018-02" db="EMBL/GenBank/DDBJ databases">
        <authorList>
            <person name="Hornung B."/>
        </authorList>
    </citation>
    <scope>NUCLEOTIDE SEQUENCE [LARGE SCALE GENOMIC DNA]</scope>
</reference>
<dbReference type="InterPro" id="IPR016181">
    <property type="entry name" value="Acyl_CoA_acyltransferase"/>
</dbReference>
<keyword evidence="4" id="KW-1185">Reference proteome</keyword>
<dbReference type="GO" id="GO:0034069">
    <property type="term" value="F:aminoglycoside N-acetyltransferase activity"/>
    <property type="evidence" value="ECO:0007669"/>
    <property type="project" value="TreeGrafter"/>
</dbReference>
<protein>
    <submittedName>
        <fullName evidence="3">Acetyltransferase (GNAT) domain</fullName>
    </submittedName>
</protein>
<feature type="domain" description="Eis-like acetyltransferase" evidence="2">
    <location>
        <begin position="211"/>
        <end position="311"/>
    </location>
</feature>
<evidence type="ECO:0000259" key="2">
    <source>
        <dbReference type="Pfam" id="PF17668"/>
    </source>
</evidence>
<dbReference type="InterPro" id="IPR036527">
    <property type="entry name" value="SCP2_sterol-bd_dom_sf"/>
</dbReference>
<dbReference type="EMBL" id="OMOH01000002">
    <property type="protein sequence ID" value="SPF67590.1"/>
    <property type="molecule type" value="Genomic_DNA"/>
</dbReference>
<dbReference type="Gene3D" id="3.30.1050.10">
    <property type="entry name" value="SCP2 sterol-binding domain"/>
    <property type="match status" value="1"/>
</dbReference>
<evidence type="ECO:0000313" key="4">
    <source>
        <dbReference type="Proteomes" id="UP000265962"/>
    </source>
</evidence>
<accession>A0A375HYE0</accession>
<dbReference type="GO" id="GO:0030649">
    <property type="term" value="P:aminoglycoside antibiotic catabolic process"/>
    <property type="evidence" value="ECO:0007669"/>
    <property type="project" value="TreeGrafter"/>
</dbReference>
<dbReference type="Pfam" id="PF13530">
    <property type="entry name" value="SCP2_2"/>
    <property type="match status" value="1"/>
</dbReference>
<feature type="domain" description="Enhanced intracellular survival protein" evidence="1">
    <location>
        <begin position="322"/>
        <end position="417"/>
    </location>
</feature>
<organism evidence="3 4">
    <name type="scientific">Propionibacterium ruminifibrarum</name>
    <dbReference type="NCBI Taxonomy" id="1962131"/>
    <lineage>
        <taxon>Bacteria</taxon>
        <taxon>Bacillati</taxon>
        <taxon>Actinomycetota</taxon>
        <taxon>Actinomycetes</taxon>
        <taxon>Propionibacteriales</taxon>
        <taxon>Propionibacteriaceae</taxon>
        <taxon>Propionibacterium</taxon>
    </lineage>
</organism>
<dbReference type="AlphaFoldDB" id="A0A375HYE0"/>
<dbReference type="SUPFAM" id="SSF55718">
    <property type="entry name" value="SCP-like"/>
    <property type="match status" value="1"/>
</dbReference>
<evidence type="ECO:0000313" key="3">
    <source>
        <dbReference type="EMBL" id="SPF67590.1"/>
    </source>
</evidence>
<dbReference type="InterPro" id="IPR041380">
    <property type="entry name" value="Acetyltransf_17"/>
</dbReference>
<dbReference type="Pfam" id="PF13527">
    <property type="entry name" value="Acetyltransf_9"/>
    <property type="match status" value="1"/>
</dbReference>
<proteinExistence type="predicted"/>
<dbReference type="InterPro" id="IPR051554">
    <property type="entry name" value="Acetyltransferase_Eis"/>
</dbReference>
<gene>
    <name evidence="3" type="ORF">PROPJV5_0547</name>
</gene>
<sequence length="424" mass="45523">MIEHTIETVPARGELTGMARRWEYAMNWCFGNPPADEEGVQRWWRAACADGVRLRGAWPVEPEPGMTQRTPYATFASLDGTINTGHGHLEPADFITDVTVRTSARRNGLLTELMRTDLGEAAGRGLCLAALTASEATIYRRFGFGPATETISATLYTGAGFGLRQTPRTGLMREIDLDAAPAVMDEVFAAFHAVSRGSHARSAWHNDHATGIWSALTNSRTENVRAAAHWDEHGAADGVVTFSYRPAPADGHGLLVEVIEMIAAHGRAELALWHYLASIDLVGSVSVPHLNPGSPLPWALADPRHLRQTGREDLTWLRVLDVPGALRARGWDGTGRLTMEVSDRLGLSGGVFALDVRPGGAEVSGATGPADVRMDVSTLGSLYFGVGDPVAMAAAGLVDGPAWALTTLREMFATAEPAYGITYF</sequence>
<dbReference type="SUPFAM" id="SSF55729">
    <property type="entry name" value="Acyl-CoA N-acyltransferases (Nat)"/>
    <property type="match status" value="1"/>
</dbReference>
<dbReference type="Proteomes" id="UP000265962">
    <property type="component" value="Unassembled WGS sequence"/>
</dbReference>
<dbReference type="PANTHER" id="PTHR37817">
    <property type="entry name" value="N-ACETYLTRANSFERASE EIS"/>
    <property type="match status" value="1"/>
</dbReference>
<name>A0A375HYE0_9ACTN</name>